<dbReference type="Proteomes" id="UP000594464">
    <property type="component" value="Chromosome"/>
</dbReference>
<reference evidence="2" key="1">
    <citation type="submission" date="2020-02" db="EMBL/GenBank/DDBJ databases">
        <title>Genomic and physiological characterization of two novel Nitrospinaceae genera.</title>
        <authorList>
            <person name="Mueller A.J."/>
            <person name="Jung M.-Y."/>
            <person name="Strachan C.R."/>
            <person name="Herbold C.W."/>
            <person name="Kirkegaard R.H."/>
            <person name="Daims H."/>
        </authorList>
    </citation>
    <scope>NUCLEOTIDE SEQUENCE [LARGE SCALE GENOMIC DNA]</scope>
</reference>
<dbReference type="AlphaFoldDB" id="A0A7T0BZZ5"/>
<protein>
    <submittedName>
        <fullName evidence="1">Uncharacterized protein</fullName>
    </submittedName>
</protein>
<accession>A0A7T0BZZ5</accession>
<organism evidence="1 2">
    <name type="scientific">Candidatus Nitrohelix vancouverensis</name>
    <dbReference type="NCBI Taxonomy" id="2705534"/>
    <lineage>
        <taxon>Bacteria</taxon>
        <taxon>Pseudomonadati</taxon>
        <taxon>Nitrospinota/Tectimicrobiota group</taxon>
        <taxon>Nitrospinota</taxon>
        <taxon>Nitrospinia</taxon>
        <taxon>Nitrospinales</taxon>
        <taxon>Nitrospinaceae</taxon>
        <taxon>Candidatus Nitrohelix</taxon>
    </lineage>
</organism>
<dbReference type="EMBL" id="CP048620">
    <property type="protein sequence ID" value="QPJ64015.1"/>
    <property type="molecule type" value="Genomic_DNA"/>
</dbReference>
<gene>
    <name evidence="1" type="ORF">G3M78_00785</name>
</gene>
<sequence>MKSEKNEAPRKRKTFADFNPRISKHDKYLYEWNLWALVNIYGIRILDKCK</sequence>
<evidence type="ECO:0000313" key="2">
    <source>
        <dbReference type="Proteomes" id="UP000594464"/>
    </source>
</evidence>
<name>A0A7T0BZZ5_9BACT</name>
<dbReference type="KEGG" id="nva:G3M78_00785"/>
<evidence type="ECO:0000313" key="1">
    <source>
        <dbReference type="EMBL" id="QPJ64015.1"/>
    </source>
</evidence>
<proteinExistence type="predicted"/>